<dbReference type="AlphaFoldDB" id="A0AAE1DE99"/>
<keyword evidence="2" id="KW-1185">Reference proteome</keyword>
<proteinExistence type="predicted"/>
<sequence length="85" mass="9729">MDSIVQGFREVFPARKHRSTPVCEISSNFIALRNSGATNMSPEWNQRSLSYTVFQRHFAGYFELTFTVTETRQTVFTLVVCGCDL</sequence>
<comment type="caution">
    <text evidence="1">The sequence shown here is derived from an EMBL/GenBank/DDBJ whole genome shotgun (WGS) entry which is preliminary data.</text>
</comment>
<gene>
    <name evidence="1" type="ORF">RRG08_046021</name>
</gene>
<reference evidence="1" key="1">
    <citation type="journal article" date="2023" name="G3 (Bethesda)">
        <title>A reference genome for the long-term kleptoplast-retaining sea slug Elysia crispata morphotype clarki.</title>
        <authorList>
            <person name="Eastman K.E."/>
            <person name="Pendleton A.L."/>
            <person name="Shaikh M.A."/>
            <person name="Suttiyut T."/>
            <person name="Ogas R."/>
            <person name="Tomko P."/>
            <person name="Gavelis G."/>
            <person name="Widhalm J.R."/>
            <person name="Wisecaver J.H."/>
        </authorList>
    </citation>
    <scope>NUCLEOTIDE SEQUENCE</scope>
    <source>
        <strain evidence="1">ECLA1</strain>
    </source>
</reference>
<accession>A0AAE1DE99</accession>
<name>A0AAE1DE99_9GAST</name>
<dbReference type="EMBL" id="JAWDGP010004202">
    <property type="protein sequence ID" value="KAK3766725.1"/>
    <property type="molecule type" value="Genomic_DNA"/>
</dbReference>
<dbReference type="Proteomes" id="UP001283361">
    <property type="component" value="Unassembled WGS sequence"/>
</dbReference>
<organism evidence="1 2">
    <name type="scientific">Elysia crispata</name>
    <name type="common">lettuce slug</name>
    <dbReference type="NCBI Taxonomy" id="231223"/>
    <lineage>
        <taxon>Eukaryota</taxon>
        <taxon>Metazoa</taxon>
        <taxon>Spiralia</taxon>
        <taxon>Lophotrochozoa</taxon>
        <taxon>Mollusca</taxon>
        <taxon>Gastropoda</taxon>
        <taxon>Heterobranchia</taxon>
        <taxon>Euthyneura</taxon>
        <taxon>Panpulmonata</taxon>
        <taxon>Sacoglossa</taxon>
        <taxon>Placobranchoidea</taxon>
        <taxon>Plakobranchidae</taxon>
        <taxon>Elysia</taxon>
    </lineage>
</organism>
<evidence type="ECO:0000313" key="1">
    <source>
        <dbReference type="EMBL" id="KAK3766725.1"/>
    </source>
</evidence>
<evidence type="ECO:0000313" key="2">
    <source>
        <dbReference type="Proteomes" id="UP001283361"/>
    </source>
</evidence>
<protein>
    <submittedName>
        <fullName evidence="1">Uncharacterized protein</fullName>
    </submittedName>
</protein>